<dbReference type="EMBL" id="JAYMYQ010000001">
    <property type="protein sequence ID" value="KAK7361780.1"/>
    <property type="molecule type" value="Genomic_DNA"/>
</dbReference>
<evidence type="ECO:0000313" key="2">
    <source>
        <dbReference type="Proteomes" id="UP001367508"/>
    </source>
</evidence>
<gene>
    <name evidence="1" type="ORF">VNO77_03864</name>
</gene>
<accession>A0AAN9MVG5</accession>
<proteinExistence type="predicted"/>
<dbReference type="Proteomes" id="UP001367508">
    <property type="component" value="Unassembled WGS sequence"/>
</dbReference>
<evidence type="ECO:0000313" key="1">
    <source>
        <dbReference type="EMBL" id="KAK7361780.1"/>
    </source>
</evidence>
<keyword evidence="2" id="KW-1185">Reference proteome</keyword>
<protein>
    <submittedName>
        <fullName evidence="1">Uncharacterized protein</fullName>
    </submittedName>
</protein>
<name>A0AAN9MVG5_CANGL</name>
<reference evidence="1 2" key="1">
    <citation type="submission" date="2024-01" db="EMBL/GenBank/DDBJ databases">
        <title>The genomes of 5 underutilized Papilionoideae crops provide insights into root nodulation and disease resistanc.</title>
        <authorList>
            <person name="Jiang F."/>
        </authorList>
    </citation>
    <scope>NUCLEOTIDE SEQUENCE [LARGE SCALE GENOMIC DNA]</scope>
    <source>
        <strain evidence="1">LVBAO_FW01</strain>
        <tissue evidence="1">Leaves</tissue>
    </source>
</reference>
<dbReference type="AlphaFoldDB" id="A0AAN9MVG5"/>
<comment type="caution">
    <text evidence="1">The sequence shown here is derived from an EMBL/GenBank/DDBJ whole genome shotgun (WGS) entry which is preliminary data.</text>
</comment>
<sequence length="327" mass="36263">MPWKRGSLGFLGKLGLKSLLLSIKEEFLGEKGRGKKLVLLEIAPNRKSFHHALHQPVKPPLIEEGIGPSYSQAEAGSIKNEDHLHTGTSAMSLFYNFFYRFQRKHVVIGGAKNCKPDDSNVLAPTTTSKIITLLLEYSQIATYCCSWCQGSSPAFIVSLFQHGPVSDSKTDRHCVRMTSCKGPSSFSKHVPDLAYIVVSLFEQDKEQCTSVQRIAQIEVGQVKNDALSKAQIKGVNIQSGAKTGSWESLIESFKLKPRRRKTSHKRGLVVIAAVRHFQDSSSSLLKTTFCVESLIHQASREPLLELTNSTQSAWEPRVKPVSCKLLV</sequence>
<organism evidence="1 2">
    <name type="scientific">Canavalia gladiata</name>
    <name type="common">Sword bean</name>
    <name type="synonym">Dolichos gladiatus</name>
    <dbReference type="NCBI Taxonomy" id="3824"/>
    <lineage>
        <taxon>Eukaryota</taxon>
        <taxon>Viridiplantae</taxon>
        <taxon>Streptophyta</taxon>
        <taxon>Embryophyta</taxon>
        <taxon>Tracheophyta</taxon>
        <taxon>Spermatophyta</taxon>
        <taxon>Magnoliopsida</taxon>
        <taxon>eudicotyledons</taxon>
        <taxon>Gunneridae</taxon>
        <taxon>Pentapetalae</taxon>
        <taxon>rosids</taxon>
        <taxon>fabids</taxon>
        <taxon>Fabales</taxon>
        <taxon>Fabaceae</taxon>
        <taxon>Papilionoideae</taxon>
        <taxon>50 kb inversion clade</taxon>
        <taxon>NPAAA clade</taxon>
        <taxon>indigoferoid/millettioid clade</taxon>
        <taxon>Phaseoleae</taxon>
        <taxon>Canavalia</taxon>
    </lineage>
</organism>